<evidence type="ECO:0000259" key="1">
    <source>
        <dbReference type="PROSITE" id="PS50878"/>
    </source>
</evidence>
<dbReference type="Proteomes" id="UP000233556">
    <property type="component" value="Unassembled WGS sequence"/>
</dbReference>
<accession>A0A2I0UPQ3</accession>
<gene>
    <name evidence="2" type="ORF">llap_1661</name>
</gene>
<protein>
    <submittedName>
        <fullName evidence="2">Rna-directed dna polymerase from mobile element jockey-like</fullName>
    </submittedName>
</protein>
<keyword evidence="3" id="KW-1185">Reference proteome</keyword>
<dbReference type="PANTHER" id="PTHR33332">
    <property type="entry name" value="REVERSE TRANSCRIPTASE DOMAIN-CONTAINING PROTEIN"/>
    <property type="match status" value="1"/>
</dbReference>
<dbReference type="OrthoDB" id="10063195at2759"/>
<reference evidence="3" key="2">
    <citation type="submission" date="2017-12" db="EMBL/GenBank/DDBJ databases">
        <title>Genome sequence of the Bar-tailed Godwit (Limosa lapponica baueri).</title>
        <authorList>
            <person name="Lima N.C.B."/>
            <person name="Parody-Merino A.M."/>
            <person name="Battley P.F."/>
            <person name="Fidler A.E."/>
            <person name="Prosdocimi F."/>
        </authorList>
    </citation>
    <scope>NUCLEOTIDE SEQUENCE [LARGE SCALE GENOMIC DNA]</scope>
</reference>
<proteinExistence type="predicted"/>
<reference evidence="3" key="1">
    <citation type="submission" date="2017-11" db="EMBL/GenBank/DDBJ databases">
        <authorList>
            <person name="Lima N.C."/>
            <person name="Parody-Merino A.M."/>
            <person name="Battley P.F."/>
            <person name="Fidler A.E."/>
            <person name="Prosdocimi F."/>
        </authorList>
    </citation>
    <scope>NUCLEOTIDE SEQUENCE [LARGE SCALE GENOMIC DNA]</scope>
</reference>
<dbReference type="AlphaFoldDB" id="A0A2I0UPQ3"/>
<keyword evidence="2" id="KW-0695">RNA-directed DNA polymerase</keyword>
<dbReference type="InterPro" id="IPR043502">
    <property type="entry name" value="DNA/RNA_pol_sf"/>
</dbReference>
<dbReference type="GO" id="GO:0003964">
    <property type="term" value="F:RNA-directed DNA polymerase activity"/>
    <property type="evidence" value="ECO:0007669"/>
    <property type="project" value="UniProtKB-KW"/>
</dbReference>
<dbReference type="EMBL" id="KZ505662">
    <property type="protein sequence ID" value="PKU48030.1"/>
    <property type="molecule type" value="Genomic_DNA"/>
</dbReference>
<evidence type="ECO:0000313" key="2">
    <source>
        <dbReference type="EMBL" id="PKU48030.1"/>
    </source>
</evidence>
<dbReference type="InterPro" id="IPR000477">
    <property type="entry name" value="RT_dom"/>
</dbReference>
<feature type="domain" description="Reverse transcriptase" evidence="1">
    <location>
        <begin position="1"/>
        <end position="306"/>
    </location>
</feature>
<keyword evidence="2" id="KW-0808">Transferase</keyword>
<organism evidence="2 3">
    <name type="scientific">Limosa lapponica baueri</name>
    <dbReference type="NCBI Taxonomy" id="1758121"/>
    <lineage>
        <taxon>Eukaryota</taxon>
        <taxon>Metazoa</taxon>
        <taxon>Chordata</taxon>
        <taxon>Craniata</taxon>
        <taxon>Vertebrata</taxon>
        <taxon>Euteleostomi</taxon>
        <taxon>Archelosauria</taxon>
        <taxon>Archosauria</taxon>
        <taxon>Dinosauria</taxon>
        <taxon>Saurischia</taxon>
        <taxon>Theropoda</taxon>
        <taxon>Coelurosauria</taxon>
        <taxon>Aves</taxon>
        <taxon>Neognathae</taxon>
        <taxon>Neoaves</taxon>
        <taxon>Charadriiformes</taxon>
        <taxon>Scolopacidae</taxon>
        <taxon>Limosa</taxon>
    </lineage>
</organism>
<evidence type="ECO:0000313" key="3">
    <source>
        <dbReference type="Proteomes" id="UP000233556"/>
    </source>
</evidence>
<keyword evidence="2" id="KW-0548">Nucleotidyltransferase</keyword>
<dbReference type="CDD" id="cd01650">
    <property type="entry name" value="RT_nLTR_like"/>
    <property type="match status" value="1"/>
</dbReference>
<dbReference type="SUPFAM" id="SSF56672">
    <property type="entry name" value="DNA/RNA polymerases"/>
    <property type="match status" value="1"/>
</dbReference>
<name>A0A2I0UPQ3_LIMLA</name>
<dbReference type="Pfam" id="PF00078">
    <property type="entry name" value="RVT_1"/>
    <property type="match status" value="1"/>
</dbReference>
<dbReference type="PROSITE" id="PS50878">
    <property type="entry name" value="RT_POL"/>
    <property type="match status" value="1"/>
</dbReference>
<sequence length="306" mass="34100">MEQLILGVISKHVEEKKAIRRSQHKVTKGKSSLTNLMAFYNGMTGWIDEGTAVDVVYLDFSKAFNTVSHSILIVASTWVSNTSYHIESKPLYWDTVSINVKLCLGSDIKYGLNSTDKVNKDNQAIRPSQHGFMKGRSCSTNLISFCDKVVCLADEGKALDVVYLDFSKAFDSVSHSILLEKLAAHGSDRSTLHWVKRWLEDQAQRVMVNGVKSSWWPVTSGVPLGSVLGPVLLNIFINDLDKGIECTLSKFANDTKLGGSVDLLEGRKAVQRDLDRLDQWAEASGMRFSKAKCWVLHLGHNNPMQH</sequence>